<feature type="non-terminal residue" evidence="1">
    <location>
        <position position="34"/>
    </location>
</feature>
<comment type="caution">
    <text evidence="1">The sequence shown here is derived from an EMBL/GenBank/DDBJ whole genome shotgun (WGS) entry which is preliminary data.</text>
</comment>
<sequence>MPTGQFEGKKNLSKETLDLERARESLVEELIAIN</sequence>
<evidence type="ECO:0000313" key="1">
    <source>
        <dbReference type="EMBL" id="GAI30782.1"/>
    </source>
</evidence>
<accession>X1MGK1</accession>
<name>X1MGK1_9ZZZZ</name>
<dbReference type="EMBL" id="BARV01014275">
    <property type="protein sequence ID" value="GAI30782.1"/>
    <property type="molecule type" value="Genomic_DNA"/>
</dbReference>
<reference evidence="1" key="1">
    <citation type="journal article" date="2014" name="Front. Microbiol.">
        <title>High frequency of phylogenetically diverse reductive dehalogenase-homologous genes in deep subseafloor sedimentary metagenomes.</title>
        <authorList>
            <person name="Kawai M."/>
            <person name="Futagami T."/>
            <person name="Toyoda A."/>
            <person name="Takaki Y."/>
            <person name="Nishi S."/>
            <person name="Hori S."/>
            <person name="Arai W."/>
            <person name="Tsubouchi T."/>
            <person name="Morono Y."/>
            <person name="Uchiyama I."/>
            <person name="Ito T."/>
            <person name="Fujiyama A."/>
            <person name="Inagaki F."/>
            <person name="Takami H."/>
        </authorList>
    </citation>
    <scope>NUCLEOTIDE SEQUENCE</scope>
    <source>
        <strain evidence="1">Expedition CK06-06</strain>
    </source>
</reference>
<gene>
    <name evidence="1" type="ORF">S06H3_25071</name>
</gene>
<proteinExistence type="predicted"/>
<dbReference type="AlphaFoldDB" id="X1MGK1"/>
<protein>
    <submittedName>
        <fullName evidence="1">Uncharacterized protein</fullName>
    </submittedName>
</protein>
<dbReference type="Gene3D" id="6.10.140.1960">
    <property type="match status" value="1"/>
</dbReference>
<organism evidence="1">
    <name type="scientific">marine sediment metagenome</name>
    <dbReference type="NCBI Taxonomy" id="412755"/>
    <lineage>
        <taxon>unclassified sequences</taxon>
        <taxon>metagenomes</taxon>
        <taxon>ecological metagenomes</taxon>
    </lineage>
</organism>